<accession>A0A6J7KHQ0</accession>
<sequence>MPTDEINTLITRIGADPALREALLKAPSLEAAYAIAADHGIALRDLDDIDELSDSMLETVAGGSTEIHNSTMGCAIGC</sequence>
<dbReference type="EMBL" id="CAFBNF010000216">
    <property type="protein sequence ID" value="CAB4955660.1"/>
    <property type="molecule type" value="Genomic_DNA"/>
</dbReference>
<name>A0A6J7KHQ0_9ZZZZ</name>
<organism evidence="1">
    <name type="scientific">freshwater metagenome</name>
    <dbReference type="NCBI Taxonomy" id="449393"/>
    <lineage>
        <taxon>unclassified sequences</taxon>
        <taxon>metagenomes</taxon>
        <taxon>ecological metagenomes</taxon>
    </lineage>
</organism>
<dbReference type="InterPro" id="IPR022516">
    <property type="entry name" value="CHP03798_Ocin"/>
</dbReference>
<proteinExistence type="predicted"/>
<dbReference type="AlphaFoldDB" id="A0A6J7KHQ0"/>
<dbReference type="NCBIfam" id="TIGR03798">
    <property type="entry name" value="leader_Nif11"/>
    <property type="match status" value="1"/>
</dbReference>
<protein>
    <submittedName>
        <fullName evidence="1">Unannotated protein</fullName>
    </submittedName>
</protein>
<reference evidence="1" key="1">
    <citation type="submission" date="2020-05" db="EMBL/GenBank/DDBJ databases">
        <authorList>
            <person name="Chiriac C."/>
            <person name="Salcher M."/>
            <person name="Ghai R."/>
            <person name="Kavagutti S V."/>
        </authorList>
    </citation>
    <scope>NUCLEOTIDE SEQUENCE</scope>
</reference>
<evidence type="ECO:0000313" key="1">
    <source>
        <dbReference type="EMBL" id="CAB4955660.1"/>
    </source>
</evidence>
<gene>
    <name evidence="1" type="ORF">UFOPK3773_01668</name>
</gene>